<dbReference type="Gene3D" id="1.10.8.60">
    <property type="match status" value="1"/>
</dbReference>
<dbReference type="KEGG" id="pnp:IJ22_23120"/>
<dbReference type="InterPro" id="IPR002078">
    <property type="entry name" value="Sigma_54_int"/>
</dbReference>
<dbReference type="AlphaFoldDB" id="A0A0U2W5J0"/>
<dbReference type="Proteomes" id="UP000061660">
    <property type="component" value="Chromosome"/>
</dbReference>
<dbReference type="PANTHER" id="PTHR32071:SF101">
    <property type="entry name" value="ACETOIN DEHYDROGENASE OPERON TRANSCRIPTIONAL ACTIVATOR ACOR"/>
    <property type="match status" value="1"/>
</dbReference>
<dbReference type="InterPro" id="IPR029016">
    <property type="entry name" value="GAF-like_dom_sf"/>
</dbReference>
<keyword evidence="2" id="KW-1185">Reference proteome</keyword>
<organism evidence="1 2">
    <name type="scientific">Paenibacillus naphthalenovorans</name>
    <dbReference type="NCBI Taxonomy" id="162209"/>
    <lineage>
        <taxon>Bacteria</taxon>
        <taxon>Bacillati</taxon>
        <taxon>Bacillota</taxon>
        <taxon>Bacilli</taxon>
        <taxon>Bacillales</taxon>
        <taxon>Paenibacillaceae</taxon>
        <taxon>Paenibacillus</taxon>
    </lineage>
</organism>
<dbReference type="STRING" id="162209.IJ22_23120"/>
<dbReference type="SUPFAM" id="SSF46689">
    <property type="entry name" value="Homeodomain-like"/>
    <property type="match status" value="1"/>
</dbReference>
<dbReference type="RefSeq" id="WP_062408863.1">
    <property type="nucleotide sequence ID" value="NZ_BJCS01000001.1"/>
</dbReference>
<dbReference type="GO" id="GO:0005524">
    <property type="term" value="F:ATP binding"/>
    <property type="evidence" value="ECO:0007669"/>
    <property type="project" value="InterPro"/>
</dbReference>
<dbReference type="GO" id="GO:0006355">
    <property type="term" value="P:regulation of DNA-templated transcription"/>
    <property type="evidence" value="ECO:0007669"/>
    <property type="project" value="InterPro"/>
</dbReference>
<dbReference type="PATRIC" id="fig|162209.4.peg.2457"/>
<dbReference type="Gene3D" id="3.30.450.40">
    <property type="match status" value="1"/>
</dbReference>
<gene>
    <name evidence="1" type="ORF">IJ22_23120</name>
</gene>
<dbReference type="Gene3D" id="3.40.50.300">
    <property type="entry name" value="P-loop containing nucleotide triphosphate hydrolases"/>
    <property type="match status" value="1"/>
</dbReference>
<reference evidence="1 2" key="2">
    <citation type="journal article" date="2016" name="Genome Announc.">
        <title>Complete Genome Sequences of Two Interactive Moderate Thermophiles, Paenibacillus napthalenovorans 32O-Y and Paenibacillus sp. 32O-W.</title>
        <authorList>
            <person name="Butler R.R.III."/>
            <person name="Wang J."/>
            <person name="Stark B.C."/>
            <person name="Pombert J.F."/>
        </authorList>
    </citation>
    <scope>NUCLEOTIDE SEQUENCE [LARGE SCALE GENOMIC DNA]</scope>
    <source>
        <strain evidence="1 2">32O-Y</strain>
    </source>
</reference>
<dbReference type="Gene3D" id="1.10.10.60">
    <property type="entry name" value="Homeodomain-like"/>
    <property type="match status" value="1"/>
</dbReference>
<dbReference type="Pfam" id="PF25601">
    <property type="entry name" value="AAA_lid_14"/>
    <property type="match status" value="1"/>
</dbReference>
<dbReference type="PROSITE" id="PS00688">
    <property type="entry name" value="SIGMA54_INTERACT_3"/>
    <property type="match status" value="1"/>
</dbReference>
<dbReference type="PROSITE" id="PS00675">
    <property type="entry name" value="SIGMA54_INTERACT_1"/>
    <property type="match status" value="1"/>
</dbReference>
<sequence>MINDKVTTHIWDRFVREGVMDRSRISKRISESWFRCQQAGVNPSAAECKTILAGDLLIQQQEKNAALIDIAIPYMQKICGIIEGSGSIVLLSDSSGCVLELEGDPETLQMAKKSNIVRGVRWTEDVGTNAVATALCTGEALLVNGTEHYSSAYHHCCCAAAPIYDGGGTLIGILNVTSPVHRFHHYTFGLVVSIAYNIEQQCKIAEQNDEIELLQHSIGRIQSGGLVAVCTNKQEVVLTSNELQFSVPPHSRLKVDDILQEGYKELYRTPISSANHGRIIGYSVYFAVGHQQFTVEKQRRTGFIFRGESGSSKAFSRTLREMELVAPTDTTVFLNGETGTGKEVIARAIHENSLRKDAPFIAVNCGAIAPQLMEAELFGYVEGAFTGAKRNGHKGKFEQANGGTLFLDEIGEISPAVQVALLRVLQEREITPVGGDKVIPLNFRLITATHQDLRELVRKKAFREDLYFRLFVYSITIPPLRDRREDIPHLVSYICKNNRWSIQLTVDQMQTMMRYHWPGNIRELVNVLERLSVLSRGENLSGLDIRSLFGNASDCGENPDFAESPNRDPAALNYQKRVQKDQIIWALEQTGGNVSKSAKLLALPRSTFYRRLRTFKLDQL</sequence>
<dbReference type="PROSITE" id="PS00676">
    <property type="entry name" value="SIGMA54_INTERACT_2"/>
    <property type="match status" value="1"/>
</dbReference>
<dbReference type="InterPro" id="IPR027417">
    <property type="entry name" value="P-loop_NTPase"/>
</dbReference>
<accession>A0A0U2W5J0</accession>
<protein>
    <submittedName>
        <fullName evidence="1">Fis family transcriptional regulator</fullName>
    </submittedName>
</protein>
<dbReference type="SMART" id="SM00382">
    <property type="entry name" value="AAA"/>
    <property type="match status" value="1"/>
</dbReference>
<dbReference type="InterPro" id="IPR025943">
    <property type="entry name" value="Sigma_54_int_dom_ATP-bd_2"/>
</dbReference>
<dbReference type="InterPro" id="IPR025944">
    <property type="entry name" value="Sigma_54_int_dom_CS"/>
</dbReference>
<dbReference type="GO" id="GO:0043565">
    <property type="term" value="F:sequence-specific DNA binding"/>
    <property type="evidence" value="ECO:0007669"/>
    <property type="project" value="InterPro"/>
</dbReference>
<dbReference type="SUPFAM" id="SSF55781">
    <property type="entry name" value="GAF domain-like"/>
    <property type="match status" value="1"/>
</dbReference>
<dbReference type="PANTHER" id="PTHR32071">
    <property type="entry name" value="TRANSCRIPTIONAL REGULATORY PROTEIN"/>
    <property type="match status" value="1"/>
</dbReference>
<dbReference type="InterPro" id="IPR058031">
    <property type="entry name" value="AAA_lid_NorR"/>
</dbReference>
<reference evidence="2" key="1">
    <citation type="submission" date="2015-12" db="EMBL/GenBank/DDBJ databases">
        <title>Complete genome sequences of two moderately thermophilic Paenibacillus species.</title>
        <authorList>
            <person name="Butler R.III."/>
            <person name="Wang J."/>
            <person name="Stark B.C."/>
            <person name="Pombert J.-F."/>
        </authorList>
    </citation>
    <scope>NUCLEOTIDE SEQUENCE [LARGE SCALE GENOMIC DNA]</scope>
    <source>
        <strain evidence="2">32O-Y</strain>
    </source>
</reference>
<dbReference type="Pfam" id="PF02954">
    <property type="entry name" value="HTH_8"/>
    <property type="match status" value="1"/>
</dbReference>
<proteinExistence type="predicted"/>
<dbReference type="Pfam" id="PF01590">
    <property type="entry name" value="GAF"/>
    <property type="match status" value="1"/>
</dbReference>
<name>A0A0U2W5J0_9BACL</name>
<dbReference type="InterPro" id="IPR025662">
    <property type="entry name" value="Sigma_54_int_dom_ATP-bd_1"/>
</dbReference>
<dbReference type="PROSITE" id="PS50045">
    <property type="entry name" value="SIGMA54_INTERACT_4"/>
    <property type="match status" value="1"/>
</dbReference>
<dbReference type="InterPro" id="IPR009057">
    <property type="entry name" value="Homeodomain-like_sf"/>
</dbReference>
<dbReference type="CDD" id="cd00009">
    <property type="entry name" value="AAA"/>
    <property type="match status" value="1"/>
</dbReference>
<dbReference type="PRINTS" id="PR01590">
    <property type="entry name" value="HTHFIS"/>
</dbReference>
<dbReference type="InterPro" id="IPR003018">
    <property type="entry name" value="GAF"/>
</dbReference>
<dbReference type="EMBL" id="CP013652">
    <property type="protein sequence ID" value="ALS22685.1"/>
    <property type="molecule type" value="Genomic_DNA"/>
</dbReference>
<dbReference type="OrthoDB" id="9771372at2"/>
<dbReference type="FunFam" id="3.40.50.300:FF:000006">
    <property type="entry name" value="DNA-binding transcriptional regulator NtrC"/>
    <property type="match status" value="1"/>
</dbReference>
<dbReference type="InterPro" id="IPR002197">
    <property type="entry name" value="HTH_Fis"/>
</dbReference>
<evidence type="ECO:0000313" key="2">
    <source>
        <dbReference type="Proteomes" id="UP000061660"/>
    </source>
</evidence>
<dbReference type="InterPro" id="IPR003593">
    <property type="entry name" value="AAA+_ATPase"/>
</dbReference>
<dbReference type="SUPFAM" id="SSF52540">
    <property type="entry name" value="P-loop containing nucleoside triphosphate hydrolases"/>
    <property type="match status" value="1"/>
</dbReference>
<evidence type="ECO:0000313" key="1">
    <source>
        <dbReference type="EMBL" id="ALS22685.1"/>
    </source>
</evidence>
<dbReference type="Pfam" id="PF00158">
    <property type="entry name" value="Sigma54_activat"/>
    <property type="match status" value="1"/>
</dbReference>